<dbReference type="EMBL" id="JASPKY010000260">
    <property type="protein sequence ID" value="KAK9712617.1"/>
    <property type="molecule type" value="Genomic_DNA"/>
</dbReference>
<reference evidence="3 4" key="1">
    <citation type="journal article" date="2024" name="BMC Genomics">
        <title>De novo assembly and annotation of Popillia japonica's genome with initial clues to its potential as an invasive pest.</title>
        <authorList>
            <person name="Cucini C."/>
            <person name="Boschi S."/>
            <person name="Funari R."/>
            <person name="Cardaioli E."/>
            <person name="Iannotti N."/>
            <person name="Marturano G."/>
            <person name="Paoli F."/>
            <person name="Bruttini M."/>
            <person name="Carapelli A."/>
            <person name="Frati F."/>
            <person name="Nardi F."/>
        </authorList>
    </citation>
    <scope>NUCLEOTIDE SEQUENCE [LARGE SCALE GENOMIC DNA]</scope>
    <source>
        <strain evidence="3">DMR45628</strain>
    </source>
</reference>
<keyword evidence="4" id="KW-1185">Reference proteome</keyword>
<dbReference type="PANTHER" id="PTHR24637:SF421">
    <property type="entry name" value="CUTICLE COLLAGEN DPY-2"/>
    <property type="match status" value="1"/>
</dbReference>
<dbReference type="PANTHER" id="PTHR24637">
    <property type="entry name" value="COLLAGEN"/>
    <property type="match status" value="1"/>
</dbReference>
<proteinExistence type="predicted"/>
<sequence length="348" mass="37727">MMKEILLGVLHWYKQKDGKTDLLTPKETPKIDSSETNRNLEFLKLAKANYVTVLSLPPHTSHKMQPLDKSVMGPLKTFYSEEIRKFMRQHQRAVTHFDIAEVFEQQHEQEQILENSSSNTNTNRPFYVSPKDLMPVPTLKKKVGCRGRKPGKAALITSSPYLTELETSINADKKLKVTRNLAKDNKTKIKSPPGPQGPPGTPGKRGRKGKKGDAGEPGPPGASGAAGKNGFPGLKGQKGERGNMGPKGIRGYLGFPGPIGLDGPKGDPGRPGDKGQKGDVGSPGFDVLSAVKGLKRSVTTLRGGTLGYAEIVAVKGLQERGHNVSAETVITLKVSLILLTMYFLFKLV</sequence>
<evidence type="ECO:0000256" key="1">
    <source>
        <dbReference type="SAM" id="MobiDB-lite"/>
    </source>
</evidence>
<evidence type="ECO:0000313" key="4">
    <source>
        <dbReference type="Proteomes" id="UP001458880"/>
    </source>
</evidence>
<comment type="caution">
    <text evidence="3">The sequence shown here is derived from an EMBL/GenBank/DDBJ whole genome shotgun (WGS) entry which is preliminary data.</text>
</comment>
<dbReference type="AlphaFoldDB" id="A0AAW1K2K4"/>
<dbReference type="GO" id="GO:0003676">
    <property type="term" value="F:nucleic acid binding"/>
    <property type="evidence" value="ECO:0007669"/>
    <property type="project" value="InterPro"/>
</dbReference>
<evidence type="ECO:0000313" key="3">
    <source>
        <dbReference type="EMBL" id="KAK9712617.1"/>
    </source>
</evidence>
<feature type="compositionally biased region" description="Basic and acidic residues" evidence="1">
    <location>
        <begin position="264"/>
        <end position="277"/>
    </location>
</feature>
<protein>
    <submittedName>
        <fullName evidence="3">Collagen triple helix repeat (20 copies)</fullName>
    </submittedName>
</protein>
<name>A0AAW1K2K4_POPJA</name>
<dbReference type="Pfam" id="PF03184">
    <property type="entry name" value="DDE_1"/>
    <property type="match status" value="1"/>
</dbReference>
<feature type="region of interest" description="Disordered" evidence="1">
    <location>
        <begin position="113"/>
        <end position="133"/>
    </location>
</feature>
<feature type="domain" description="DDE-1" evidence="2">
    <location>
        <begin position="31"/>
        <end position="94"/>
    </location>
</feature>
<dbReference type="Pfam" id="PF01391">
    <property type="entry name" value="Collagen"/>
    <property type="match status" value="1"/>
</dbReference>
<feature type="compositionally biased region" description="Pro residues" evidence="1">
    <location>
        <begin position="192"/>
        <end position="201"/>
    </location>
</feature>
<organism evidence="3 4">
    <name type="scientific">Popillia japonica</name>
    <name type="common">Japanese beetle</name>
    <dbReference type="NCBI Taxonomy" id="7064"/>
    <lineage>
        <taxon>Eukaryota</taxon>
        <taxon>Metazoa</taxon>
        <taxon>Ecdysozoa</taxon>
        <taxon>Arthropoda</taxon>
        <taxon>Hexapoda</taxon>
        <taxon>Insecta</taxon>
        <taxon>Pterygota</taxon>
        <taxon>Neoptera</taxon>
        <taxon>Endopterygota</taxon>
        <taxon>Coleoptera</taxon>
        <taxon>Polyphaga</taxon>
        <taxon>Scarabaeiformia</taxon>
        <taxon>Scarabaeidae</taxon>
        <taxon>Rutelinae</taxon>
        <taxon>Popillia</taxon>
    </lineage>
</organism>
<gene>
    <name evidence="3" type="ORF">QE152_g24798</name>
</gene>
<dbReference type="GO" id="GO:0005581">
    <property type="term" value="C:collagen trimer"/>
    <property type="evidence" value="ECO:0007669"/>
    <property type="project" value="UniProtKB-KW"/>
</dbReference>
<keyword evidence="3" id="KW-0176">Collagen</keyword>
<dbReference type="InterPro" id="IPR008160">
    <property type="entry name" value="Collagen"/>
</dbReference>
<dbReference type="InterPro" id="IPR004875">
    <property type="entry name" value="DDE_SF_endonuclease_dom"/>
</dbReference>
<dbReference type="Proteomes" id="UP001458880">
    <property type="component" value="Unassembled WGS sequence"/>
</dbReference>
<feature type="region of interest" description="Disordered" evidence="1">
    <location>
        <begin position="183"/>
        <end position="283"/>
    </location>
</feature>
<accession>A0AAW1K2K4</accession>
<evidence type="ECO:0000259" key="2">
    <source>
        <dbReference type="Pfam" id="PF03184"/>
    </source>
</evidence>
<feature type="compositionally biased region" description="Polar residues" evidence="1">
    <location>
        <begin position="113"/>
        <end position="124"/>
    </location>
</feature>